<dbReference type="PANTHER" id="PTHR12159:SF9">
    <property type="entry name" value="G_T MISMATCH-SPECIFIC THYMINE DNA GLYCOSYLASE"/>
    <property type="match status" value="1"/>
</dbReference>
<feature type="region of interest" description="Disordered" evidence="18">
    <location>
        <begin position="28"/>
        <end position="63"/>
    </location>
</feature>
<sequence>MTLKGCALSMQNQEESVRYSPYFIKKSQVHQEAGGSSQESNEGEDKQPGKSPKKQRRPVKRFGEMSEEDVLKLTLPEHLDYNLDILFVGINPGLMAAYKGHHYPGGNNHFWRCLHESGLVPERLTYLDDVTCPSLYGIGLTNMVERTTRGSADLSRKEMRDGKDVLIRKVEQYKPLIVCFNGKVIYELFSGSKCKVGRQKDPIPGTNSVVYVMPSTSGRTQTYPRASDKIPFFQELKTLREEVKNISVDTSCINGQ</sequence>
<dbReference type="OrthoDB" id="565731at2759"/>
<dbReference type="GO" id="GO:0004844">
    <property type="term" value="F:uracil DNA N-glycosylase activity"/>
    <property type="evidence" value="ECO:0007669"/>
    <property type="project" value="TreeGrafter"/>
</dbReference>
<dbReference type="Proteomes" id="UP001163046">
    <property type="component" value="Unassembled WGS sequence"/>
</dbReference>
<keyword evidence="21" id="KW-1185">Reference proteome</keyword>
<evidence type="ECO:0000256" key="12">
    <source>
        <dbReference type="ARBA" id="ARBA00052915"/>
    </source>
</evidence>
<evidence type="ECO:0000256" key="4">
    <source>
        <dbReference type="ARBA" id="ARBA00022801"/>
    </source>
</evidence>
<evidence type="ECO:0000256" key="10">
    <source>
        <dbReference type="ARBA" id="ARBA00023204"/>
    </source>
</evidence>
<accession>A0A9W9YMW3</accession>
<evidence type="ECO:0000256" key="14">
    <source>
        <dbReference type="ARBA" id="ARBA00064519"/>
    </source>
</evidence>
<keyword evidence="2" id="KW-1017">Isopeptide bond</keyword>
<evidence type="ECO:0000256" key="16">
    <source>
        <dbReference type="ARBA" id="ARBA00071248"/>
    </source>
</evidence>
<evidence type="ECO:0000256" key="13">
    <source>
        <dbReference type="ARBA" id="ARBA00061261"/>
    </source>
</evidence>
<keyword evidence="6" id="KW-0156">Chromatin regulator</keyword>
<evidence type="ECO:0000313" key="21">
    <source>
        <dbReference type="Proteomes" id="UP001163046"/>
    </source>
</evidence>
<keyword evidence="4" id="KW-0378">Hydrolase</keyword>
<evidence type="ECO:0000256" key="9">
    <source>
        <dbReference type="ARBA" id="ARBA00023163"/>
    </source>
</evidence>
<evidence type="ECO:0000256" key="1">
    <source>
        <dbReference type="ARBA" id="ARBA00004123"/>
    </source>
</evidence>
<reference evidence="20" key="1">
    <citation type="submission" date="2023-01" db="EMBL/GenBank/DDBJ databases">
        <title>Genome assembly of the deep-sea coral Lophelia pertusa.</title>
        <authorList>
            <person name="Herrera S."/>
            <person name="Cordes E."/>
        </authorList>
    </citation>
    <scope>NUCLEOTIDE SEQUENCE</scope>
    <source>
        <strain evidence="20">USNM1676648</strain>
        <tissue evidence="20">Polyp</tissue>
    </source>
</reference>
<evidence type="ECO:0000256" key="11">
    <source>
        <dbReference type="ARBA" id="ARBA00023242"/>
    </source>
</evidence>
<evidence type="ECO:0000256" key="3">
    <source>
        <dbReference type="ARBA" id="ARBA00022763"/>
    </source>
</evidence>
<comment type="catalytic activity">
    <reaction evidence="12">
        <text>Hydrolyzes mismatched double-stranded DNA and polynucleotides, releasing free thymine.</text>
        <dbReference type="EC" id="3.2.2.29"/>
    </reaction>
</comment>
<dbReference type="InterPro" id="IPR005122">
    <property type="entry name" value="Uracil-DNA_glycosylase-like"/>
</dbReference>
<name>A0A9W9YMW3_9CNID</name>
<dbReference type="Pfam" id="PF03167">
    <property type="entry name" value="UDG"/>
    <property type="match status" value="1"/>
</dbReference>
<keyword evidence="3" id="KW-0227">DNA damage</keyword>
<dbReference type="InterPro" id="IPR036895">
    <property type="entry name" value="Uracil-DNA_glycosylase-like_sf"/>
</dbReference>
<organism evidence="20 21">
    <name type="scientific">Desmophyllum pertusum</name>
    <dbReference type="NCBI Taxonomy" id="174260"/>
    <lineage>
        <taxon>Eukaryota</taxon>
        <taxon>Metazoa</taxon>
        <taxon>Cnidaria</taxon>
        <taxon>Anthozoa</taxon>
        <taxon>Hexacorallia</taxon>
        <taxon>Scleractinia</taxon>
        <taxon>Caryophylliina</taxon>
        <taxon>Caryophylliidae</taxon>
        <taxon>Desmophyllum</taxon>
    </lineage>
</organism>
<keyword evidence="5" id="KW-0832">Ubl conjugation</keyword>
<evidence type="ECO:0000256" key="6">
    <source>
        <dbReference type="ARBA" id="ARBA00022853"/>
    </source>
</evidence>
<dbReference type="Gene3D" id="3.40.470.10">
    <property type="entry name" value="Uracil-DNA glycosylase-like domain"/>
    <property type="match status" value="1"/>
</dbReference>
<keyword evidence="10" id="KW-0234">DNA repair</keyword>
<dbReference type="GO" id="GO:0003677">
    <property type="term" value="F:DNA binding"/>
    <property type="evidence" value="ECO:0007669"/>
    <property type="project" value="UniProtKB-ARBA"/>
</dbReference>
<evidence type="ECO:0000256" key="17">
    <source>
        <dbReference type="ARBA" id="ARBA00083221"/>
    </source>
</evidence>
<evidence type="ECO:0000256" key="5">
    <source>
        <dbReference type="ARBA" id="ARBA00022843"/>
    </source>
</evidence>
<keyword evidence="8" id="KW-0010">Activator</keyword>
<dbReference type="GO" id="GO:0032183">
    <property type="term" value="F:SUMO binding"/>
    <property type="evidence" value="ECO:0007669"/>
    <property type="project" value="UniProtKB-ARBA"/>
</dbReference>
<evidence type="ECO:0000256" key="7">
    <source>
        <dbReference type="ARBA" id="ARBA00023015"/>
    </source>
</evidence>
<comment type="subcellular location">
    <subcellularLocation>
        <location evidence="1">Nucleus</location>
    </subcellularLocation>
</comment>
<evidence type="ECO:0000256" key="2">
    <source>
        <dbReference type="ARBA" id="ARBA00022499"/>
    </source>
</evidence>
<protein>
    <recommendedName>
        <fullName evidence="16">G/T mismatch-specific thymine DNA glycosylase</fullName>
        <ecNumber evidence="15">3.2.2.29</ecNumber>
    </recommendedName>
    <alternativeName>
        <fullName evidence="17">Thymine-DNA glycosylase</fullName>
    </alternativeName>
</protein>
<dbReference type="EC" id="3.2.2.29" evidence="15"/>
<evidence type="ECO:0000256" key="8">
    <source>
        <dbReference type="ARBA" id="ARBA00023159"/>
    </source>
</evidence>
<evidence type="ECO:0000313" key="20">
    <source>
        <dbReference type="EMBL" id="KAJ7358952.1"/>
    </source>
</evidence>
<keyword evidence="11" id="KW-0539">Nucleus</keyword>
<comment type="subunit">
    <text evidence="14">Homodimer. Interacts with AICDA and GADD45A.</text>
</comment>
<evidence type="ECO:0000259" key="19">
    <source>
        <dbReference type="Pfam" id="PF03167"/>
    </source>
</evidence>
<feature type="domain" description="Uracil-DNA glycosylase-like" evidence="19">
    <location>
        <begin position="78"/>
        <end position="236"/>
    </location>
</feature>
<keyword evidence="9" id="KW-0804">Transcription</keyword>
<dbReference type="GO" id="GO:0005654">
    <property type="term" value="C:nucleoplasm"/>
    <property type="evidence" value="ECO:0007669"/>
    <property type="project" value="UniProtKB-ARBA"/>
</dbReference>
<keyword evidence="7" id="KW-0805">Transcription regulation</keyword>
<gene>
    <name evidence="20" type="ORF">OS493_019856</name>
</gene>
<dbReference type="CDD" id="cd10028">
    <property type="entry name" value="UDG-F2_TDG_MUG"/>
    <property type="match status" value="1"/>
</dbReference>
<feature type="compositionally biased region" description="Basic residues" evidence="18">
    <location>
        <begin position="51"/>
        <end position="60"/>
    </location>
</feature>
<dbReference type="GO" id="GO:0040029">
    <property type="term" value="P:epigenetic regulation of gene expression"/>
    <property type="evidence" value="ECO:0007669"/>
    <property type="project" value="UniProtKB-ARBA"/>
</dbReference>
<dbReference type="PANTHER" id="PTHR12159">
    <property type="entry name" value="G/T AND G/U MISMATCH-SPECIFIC DNA GLYCOSYLASE"/>
    <property type="match status" value="1"/>
</dbReference>
<dbReference type="GO" id="GO:0006285">
    <property type="term" value="P:base-excision repair, AP site formation"/>
    <property type="evidence" value="ECO:0007669"/>
    <property type="project" value="InterPro"/>
</dbReference>
<evidence type="ECO:0000256" key="15">
    <source>
        <dbReference type="ARBA" id="ARBA00066769"/>
    </source>
</evidence>
<dbReference type="SUPFAM" id="SSF52141">
    <property type="entry name" value="Uracil-DNA glycosylase-like"/>
    <property type="match status" value="1"/>
</dbReference>
<comment type="caution">
    <text evidence="20">The sequence shown here is derived from an EMBL/GenBank/DDBJ whole genome shotgun (WGS) entry which is preliminary data.</text>
</comment>
<dbReference type="InterPro" id="IPR015637">
    <property type="entry name" value="MUG/TDG"/>
</dbReference>
<evidence type="ECO:0000256" key="18">
    <source>
        <dbReference type="SAM" id="MobiDB-lite"/>
    </source>
</evidence>
<dbReference type="GO" id="GO:0141016">
    <property type="term" value="F:G/T mismatch-specific thymine-DNA glycosylase activity"/>
    <property type="evidence" value="ECO:0007669"/>
    <property type="project" value="UniProtKB-EC"/>
</dbReference>
<dbReference type="FunFam" id="3.40.470.10:FF:000002">
    <property type="entry name" value="G/T mismatch-specific thymine DNA glycosylase"/>
    <property type="match status" value="1"/>
</dbReference>
<proteinExistence type="inferred from homology"/>
<comment type="similarity">
    <text evidence="13">Belongs to the uracil-DNA glycosylase (UDG) superfamily. TDG/mug family.</text>
</comment>
<dbReference type="EMBL" id="MU827313">
    <property type="protein sequence ID" value="KAJ7358952.1"/>
    <property type="molecule type" value="Genomic_DNA"/>
</dbReference>
<dbReference type="AlphaFoldDB" id="A0A9W9YMW3"/>